<dbReference type="RefSeq" id="XP_024869057.1">
    <property type="nucleotide sequence ID" value="XM_025013289.1"/>
</dbReference>
<dbReference type="AlphaFoldDB" id="A0A6J1PHJ8"/>
<gene>
    <name evidence="4" type="primary">LOC112452865</name>
</gene>
<dbReference type="SUPFAM" id="SSF46689">
    <property type="entry name" value="Homeodomain-like"/>
    <property type="match status" value="1"/>
</dbReference>
<sequence>MVLTERERITILMMRGYGDRVRSFEQVATLFNDTYADREPISKSTVQKTVRRFEETGSVKDRPRSGRPKSATNFDKSLDVMQSFVENPHASTSKVAQATEVSTFSIRKILKKEKWHPFKITFTQELTECDFDRRNEFCDEMMRRCDNDNTFLDNIIFSDEASFELNGTVNRQNCRYWSDENPHWMRDLHTQYPQKLNVWAGFCERGIIGPFFIEGNLNANTYLQLLRNQIVPAIDNLFHGNIQNIWFQQDGAPPHYAVVVRQFLTDTFPNRWIGRRGEIEWPPRSPDLSPLDYFLW</sequence>
<name>A0A6J1PHJ8_9HYME</name>
<dbReference type="GeneID" id="112452865"/>
<keyword evidence="3" id="KW-1185">Reference proteome</keyword>
<dbReference type="Proteomes" id="UP000504618">
    <property type="component" value="Unplaced"/>
</dbReference>
<comment type="subcellular location">
    <subcellularLocation>
        <location evidence="1">Nucleus</location>
    </subcellularLocation>
</comment>
<proteinExistence type="predicted"/>
<accession>A0A6J1PHJ8</accession>
<organism evidence="3 4">
    <name type="scientific">Temnothorax curvispinosus</name>
    <dbReference type="NCBI Taxonomy" id="300111"/>
    <lineage>
        <taxon>Eukaryota</taxon>
        <taxon>Metazoa</taxon>
        <taxon>Ecdysozoa</taxon>
        <taxon>Arthropoda</taxon>
        <taxon>Hexapoda</taxon>
        <taxon>Insecta</taxon>
        <taxon>Pterygota</taxon>
        <taxon>Neoptera</taxon>
        <taxon>Endopterygota</taxon>
        <taxon>Hymenoptera</taxon>
        <taxon>Apocrita</taxon>
        <taxon>Aculeata</taxon>
        <taxon>Formicoidea</taxon>
        <taxon>Formicidae</taxon>
        <taxon>Myrmicinae</taxon>
        <taxon>Temnothorax</taxon>
    </lineage>
</organism>
<evidence type="ECO:0000313" key="3">
    <source>
        <dbReference type="Proteomes" id="UP000504618"/>
    </source>
</evidence>
<dbReference type="GO" id="GO:0003676">
    <property type="term" value="F:nucleic acid binding"/>
    <property type="evidence" value="ECO:0007669"/>
    <property type="project" value="InterPro"/>
</dbReference>
<dbReference type="InterPro" id="IPR036397">
    <property type="entry name" value="RNaseH_sf"/>
</dbReference>
<dbReference type="GO" id="GO:0005634">
    <property type="term" value="C:nucleus"/>
    <property type="evidence" value="ECO:0007669"/>
    <property type="project" value="UniProtKB-SubCell"/>
</dbReference>
<evidence type="ECO:0000313" key="4">
    <source>
        <dbReference type="RefSeq" id="XP_024869057.1"/>
    </source>
</evidence>
<feature type="domain" description="DUF4817" evidence="2">
    <location>
        <begin position="13"/>
        <end position="59"/>
    </location>
</feature>
<evidence type="ECO:0000259" key="2">
    <source>
        <dbReference type="Pfam" id="PF16087"/>
    </source>
</evidence>
<reference evidence="4" key="1">
    <citation type="submission" date="2025-08" db="UniProtKB">
        <authorList>
            <consortium name="RefSeq"/>
        </authorList>
    </citation>
    <scope>IDENTIFICATION</scope>
    <source>
        <tissue evidence="4">Whole body</tissue>
    </source>
</reference>
<dbReference type="Pfam" id="PF16087">
    <property type="entry name" value="DUF4817"/>
    <property type="match status" value="1"/>
</dbReference>
<protein>
    <submittedName>
        <fullName evidence="4">Uncharacterized protein LOC112452865</fullName>
    </submittedName>
</protein>
<feature type="non-terminal residue" evidence="4">
    <location>
        <position position="296"/>
    </location>
</feature>
<dbReference type="OrthoDB" id="9986793at2759"/>
<dbReference type="PANTHER" id="PTHR47326:SF1">
    <property type="entry name" value="HTH PSQ-TYPE DOMAIN-CONTAINING PROTEIN"/>
    <property type="match status" value="1"/>
</dbReference>
<dbReference type="PANTHER" id="PTHR47326">
    <property type="entry name" value="TRANSPOSABLE ELEMENT TC3 TRANSPOSASE-LIKE PROTEIN"/>
    <property type="match status" value="1"/>
</dbReference>
<evidence type="ECO:0000256" key="1">
    <source>
        <dbReference type="ARBA" id="ARBA00004123"/>
    </source>
</evidence>
<dbReference type="InterPro" id="IPR032135">
    <property type="entry name" value="DUF4817"/>
</dbReference>
<dbReference type="Gene3D" id="3.30.420.10">
    <property type="entry name" value="Ribonuclease H-like superfamily/Ribonuclease H"/>
    <property type="match status" value="1"/>
</dbReference>
<dbReference type="InterPro" id="IPR009057">
    <property type="entry name" value="Homeodomain-like_sf"/>
</dbReference>